<dbReference type="GO" id="GO:0005975">
    <property type="term" value="P:carbohydrate metabolic process"/>
    <property type="evidence" value="ECO:0007669"/>
    <property type="project" value="InterPro"/>
</dbReference>
<protein>
    <submittedName>
        <fullName evidence="4">Glycosyl hydrolases family 16</fullName>
    </submittedName>
</protein>
<dbReference type="CDD" id="cd08023">
    <property type="entry name" value="GH16_laminarinase_like"/>
    <property type="match status" value="1"/>
</dbReference>
<evidence type="ECO:0000256" key="1">
    <source>
        <dbReference type="ARBA" id="ARBA00006865"/>
    </source>
</evidence>
<dbReference type="PROSITE" id="PS51762">
    <property type="entry name" value="GH16_2"/>
    <property type="match status" value="1"/>
</dbReference>
<feature type="signal peptide" evidence="2">
    <location>
        <begin position="1"/>
        <end position="25"/>
    </location>
</feature>
<evidence type="ECO:0000256" key="2">
    <source>
        <dbReference type="SAM" id="SignalP"/>
    </source>
</evidence>
<keyword evidence="2" id="KW-0732">Signal</keyword>
<gene>
    <name evidence="4" type="ORF">SAMN05216490_1345</name>
</gene>
<reference evidence="4 5" key="1">
    <citation type="submission" date="2016-10" db="EMBL/GenBank/DDBJ databases">
        <authorList>
            <person name="de Groot N.N."/>
        </authorList>
    </citation>
    <scope>NUCLEOTIDE SEQUENCE [LARGE SCALE GENOMIC DNA]</scope>
    <source>
        <strain evidence="4 5">MP1X4</strain>
    </source>
</reference>
<dbReference type="SUPFAM" id="SSF49899">
    <property type="entry name" value="Concanavalin A-like lectins/glucanases"/>
    <property type="match status" value="1"/>
</dbReference>
<dbReference type="PANTHER" id="PTHR10963:SF55">
    <property type="entry name" value="GLYCOSIDE HYDROLASE FAMILY 16 PROTEIN"/>
    <property type="match status" value="1"/>
</dbReference>
<accession>A0A1H1T1P0</accession>
<dbReference type="PANTHER" id="PTHR10963">
    <property type="entry name" value="GLYCOSYL HYDROLASE-RELATED"/>
    <property type="match status" value="1"/>
</dbReference>
<dbReference type="GO" id="GO:0004553">
    <property type="term" value="F:hydrolase activity, hydrolyzing O-glycosyl compounds"/>
    <property type="evidence" value="ECO:0007669"/>
    <property type="project" value="InterPro"/>
</dbReference>
<evidence type="ECO:0000313" key="4">
    <source>
        <dbReference type="EMBL" id="SDS54142.1"/>
    </source>
</evidence>
<proteinExistence type="inferred from homology"/>
<organism evidence="4 5">
    <name type="scientific">Mucilaginibacter mallensis</name>
    <dbReference type="NCBI Taxonomy" id="652787"/>
    <lineage>
        <taxon>Bacteria</taxon>
        <taxon>Pseudomonadati</taxon>
        <taxon>Bacteroidota</taxon>
        <taxon>Sphingobacteriia</taxon>
        <taxon>Sphingobacteriales</taxon>
        <taxon>Sphingobacteriaceae</taxon>
        <taxon>Mucilaginibacter</taxon>
    </lineage>
</organism>
<sequence>MMKNVFFTYGLFLLPLLINTQQTFAQNHRKLVFADEFNYKGLPDSTKWAYEDGFVRNKEPQYYTKKRLENCRVENGCLVIETRKEDYPNAAYKKGSDKADQKEPIAHYTSASINTKGKESWKYGRIEVRAKVPGGLGIWPAFWMLGYDRGAVKWPQCGEIDIMEFLGRDSTRIYGTVHYLDTAGKSRDKGEAPVVGNPSDGFHIYAIDWDDQSISFYYDSLKYFVFDFKKAEHNPGAVFQKDFYVLLNMALGHEGSWAGPVDDKILPAKYYIDYVRVYQ</sequence>
<dbReference type="Gene3D" id="2.60.120.200">
    <property type="match status" value="1"/>
</dbReference>
<comment type="similarity">
    <text evidence="1">Belongs to the glycosyl hydrolase 16 family.</text>
</comment>
<dbReference type="EMBL" id="LT629740">
    <property type="protein sequence ID" value="SDS54142.1"/>
    <property type="molecule type" value="Genomic_DNA"/>
</dbReference>
<feature type="chain" id="PRO_5009260622" evidence="2">
    <location>
        <begin position="26"/>
        <end position="279"/>
    </location>
</feature>
<name>A0A1H1T1P0_MUCMA</name>
<dbReference type="AlphaFoldDB" id="A0A1H1T1P0"/>
<evidence type="ECO:0000259" key="3">
    <source>
        <dbReference type="PROSITE" id="PS51762"/>
    </source>
</evidence>
<dbReference type="STRING" id="652787.SAMN05216490_1345"/>
<feature type="domain" description="GH16" evidence="3">
    <location>
        <begin position="7"/>
        <end position="279"/>
    </location>
</feature>
<evidence type="ECO:0000313" key="5">
    <source>
        <dbReference type="Proteomes" id="UP000199679"/>
    </source>
</evidence>
<keyword evidence="5" id="KW-1185">Reference proteome</keyword>
<keyword evidence="4" id="KW-0378">Hydrolase</keyword>
<dbReference type="Proteomes" id="UP000199679">
    <property type="component" value="Chromosome I"/>
</dbReference>
<dbReference type="InterPro" id="IPR000757">
    <property type="entry name" value="Beta-glucanase-like"/>
</dbReference>
<dbReference type="InterPro" id="IPR050546">
    <property type="entry name" value="Glycosyl_Hydrlase_16"/>
</dbReference>
<dbReference type="InterPro" id="IPR013320">
    <property type="entry name" value="ConA-like_dom_sf"/>
</dbReference>
<dbReference type="Pfam" id="PF00722">
    <property type="entry name" value="Glyco_hydro_16"/>
    <property type="match status" value="1"/>
</dbReference>